<dbReference type="HOGENOM" id="CLU_738986_0_0_10"/>
<reference evidence="1 2" key="2">
    <citation type="submission" date="2009-01" db="EMBL/GenBank/DDBJ databases">
        <title>Draft genome sequence of Bacteroides cellulosilyticus (DSM 14838).</title>
        <authorList>
            <person name="Sudarsanam P."/>
            <person name="Ley R."/>
            <person name="Guruge J."/>
            <person name="Turnbaugh P.J."/>
            <person name="Mahowald M."/>
            <person name="Liep D."/>
            <person name="Gordon J."/>
        </authorList>
    </citation>
    <scope>NUCLEOTIDE SEQUENCE [LARGE SCALE GENOMIC DNA]</scope>
    <source>
        <strain evidence="1 2">DSM 14838</strain>
    </source>
</reference>
<evidence type="ECO:0000313" key="2">
    <source>
        <dbReference type="Proteomes" id="UP000003711"/>
    </source>
</evidence>
<reference evidence="1 2" key="1">
    <citation type="submission" date="2008-12" db="EMBL/GenBank/DDBJ databases">
        <authorList>
            <person name="Fulton L."/>
            <person name="Clifton S."/>
            <person name="Fulton B."/>
            <person name="Xu J."/>
            <person name="Minx P."/>
            <person name="Pepin K.H."/>
            <person name="Johnson M."/>
            <person name="Bhonagiri V."/>
            <person name="Nash W.E."/>
            <person name="Mardis E.R."/>
            <person name="Wilson R.K."/>
        </authorList>
    </citation>
    <scope>NUCLEOTIDE SEQUENCE [LARGE SCALE GENOMIC DNA]</scope>
    <source>
        <strain evidence="1 2">DSM 14838</strain>
    </source>
</reference>
<comment type="caution">
    <text evidence="1">The sequence shown here is derived from an EMBL/GenBank/DDBJ whole genome shotgun (WGS) entry which is preliminary data.</text>
</comment>
<dbReference type="EMBL" id="ACCH01000152">
    <property type="protein sequence ID" value="EEF90394.1"/>
    <property type="molecule type" value="Genomic_DNA"/>
</dbReference>
<dbReference type="Proteomes" id="UP000003711">
    <property type="component" value="Unassembled WGS sequence"/>
</dbReference>
<evidence type="ECO:0000313" key="1">
    <source>
        <dbReference type="EMBL" id="EEF90394.1"/>
    </source>
</evidence>
<evidence type="ECO:0008006" key="3">
    <source>
        <dbReference type="Google" id="ProtNLM"/>
    </source>
</evidence>
<gene>
    <name evidence="1" type="ORF">BACCELL_01938</name>
</gene>
<sequence length="374" mass="43123">MAVDIERIPVEVHKVTSDASLFIEKIEIVPLETTDSSLISGYKKTIYDKNMDIYAIYGKKQVVQTFSGKGEFIGSSRKMKGEGPQEYHMAVDIKFNPYLKGIDLLSPYGMIYTYSPTFELIAKRTIKTEFYFDALMALSADDYVFTVPSIWTDQEVTFANLKTQQVEVANYSGTISSDNTMDRECFYKNDDNLYFVPRGVNYNFYQIDEKKKELIPIIYLDFGDSEIKEKGLPGVAVGKRTGTEKTKTDSERNKLSKEIRQRAQFIRESAFVVPLVKFFNDDYVYIYFAKGKTGFGGNYIYNRKKKKGFLLNEGKPFIMQPCFGIVDNVLMSIADPYYVSRLVDTRLMSPEEISKMERLNEDDNPVILKYYLRK</sequence>
<proteinExistence type="predicted"/>
<dbReference type="AlphaFoldDB" id="E2NCD1"/>
<name>E2NCD1_9BACE</name>
<protein>
    <recommendedName>
        <fullName evidence="3">6-bladed beta-propeller</fullName>
    </recommendedName>
</protein>
<accession>E2NCD1</accession>
<organism evidence="1 2">
    <name type="scientific">Bacteroides cellulosilyticus DSM 14838</name>
    <dbReference type="NCBI Taxonomy" id="537012"/>
    <lineage>
        <taxon>Bacteria</taxon>
        <taxon>Pseudomonadati</taxon>
        <taxon>Bacteroidota</taxon>
        <taxon>Bacteroidia</taxon>
        <taxon>Bacteroidales</taxon>
        <taxon>Bacteroidaceae</taxon>
        <taxon>Bacteroides</taxon>
    </lineage>
</organism>